<feature type="non-terminal residue" evidence="2">
    <location>
        <position position="113"/>
    </location>
</feature>
<dbReference type="Gene3D" id="3.30.460.10">
    <property type="entry name" value="Beta Polymerase, domain 2"/>
    <property type="match status" value="1"/>
</dbReference>
<feature type="domain" description="Poly(A) polymerase nucleotidyltransferase" evidence="1">
    <location>
        <begin position="1"/>
        <end position="79"/>
    </location>
</feature>
<dbReference type="EMBL" id="CM010716">
    <property type="protein sequence ID" value="RZC49765.1"/>
    <property type="molecule type" value="Genomic_DNA"/>
</dbReference>
<dbReference type="AlphaFoldDB" id="A0A4Y7IQM4"/>
<keyword evidence="3" id="KW-1185">Reference proteome</keyword>
<dbReference type="PANTHER" id="PTHR10682">
    <property type="entry name" value="POLY A POLYMERASE"/>
    <property type="match status" value="1"/>
</dbReference>
<reference evidence="2 3" key="1">
    <citation type="journal article" date="2018" name="Science">
        <title>The opium poppy genome and morphinan production.</title>
        <authorList>
            <person name="Guo L."/>
            <person name="Winzer T."/>
            <person name="Yang X."/>
            <person name="Li Y."/>
            <person name="Ning Z."/>
            <person name="He Z."/>
            <person name="Teodor R."/>
            <person name="Lu Y."/>
            <person name="Bowser T.A."/>
            <person name="Graham I.A."/>
            <person name="Ye K."/>
        </authorList>
    </citation>
    <scope>NUCLEOTIDE SEQUENCE [LARGE SCALE GENOMIC DNA]</scope>
    <source>
        <strain evidence="3">cv. HN1</strain>
        <tissue evidence="2">Leaves</tissue>
    </source>
</reference>
<dbReference type="STRING" id="3469.A0A4Y7IQM4"/>
<dbReference type="Proteomes" id="UP000316621">
    <property type="component" value="Chromosome 2"/>
</dbReference>
<dbReference type="InterPro" id="IPR048840">
    <property type="entry name" value="PolA_pol_NTPase"/>
</dbReference>
<name>A0A4Y7IQM4_PAPSO</name>
<dbReference type="Pfam" id="PF20750">
    <property type="entry name" value="PAP_NTPase"/>
    <property type="match status" value="1"/>
</dbReference>
<dbReference type="PANTHER" id="PTHR10682:SF33">
    <property type="entry name" value="NUCLEAR POLY(A) POLYMERASE 3"/>
    <property type="match status" value="1"/>
</dbReference>
<dbReference type="GO" id="GO:1990817">
    <property type="term" value="F:poly(A) RNA polymerase activity"/>
    <property type="evidence" value="ECO:0007669"/>
    <property type="project" value="TreeGrafter"/>
</dbReference>
<protein>
    <recommendedName>
        <fullName evidence="1">Poly(A) polymerase nucleotidyltransferase domain-containing protein</fullName>
    </recommendedName>
</protein>
<accession>A0A4Y7IQM4</accession>
<evidence type="ECO:0000313" key="3">
    <source>
        <dbReference type="Proteomes" id="UP000316621"/>
    </source>
</evidence>
<sequence length="113" mass="12884">MLETRQEVSYLLCAKDSKIPFMRIKYDGISVDLPYAQLKVMSVPDNVDILNPFILENIDETSWKCSSGVRANMKILQLVPNLEVGHSFLHFTEMGLIEFGVSQTISSNFLRTR</sequence>
<proteinExistence type="predicted"/>
<dbReference type="GO" id="GO:0005634">
    <property type="term" value="C:nucleus"/>
    <property type="evidence" value="ECO:0007669"/>
    <property type="project" value="TreeGrafter"/>
</dbReference>
<dbReference type="SUPFAM" id="SSF81301">
    <property type="entry name" value="Nucleotidyltransferase"/>
    <property type="match status" value="1"/>
</dbReference>
<gene>
    <name evidence="2" type="ORF">C5167_018188</name>
</gene>
<evidence type="ECO:0000259" key="1">
    <source>
        <dbReference type="Pfam" id="PF20750"/>
    </source>
</evidence>
<dbReference type="Gramene" id="RZC49765">
    <property type="protein sequence ID" value="RZC49765"/>
    <property type="gene ID" value="C5167_018188"/>
</dbReference>
<organism evidence="2 3">
    <name type="scientific">Papaver somniferum</name>
    <name type="common">Opium poppy</name>
    <dbReference type="NCBI Taxonomy" id="3469"/>
    <lineage>
        <taxon>Eukaryota</taxon>
        <taxon>Viridiplantae</taxon>
        <taxon>Streptophyta</taxon>
        <taxon>Embryophyta</taxon>
        <taxon>Tracheophyta</taxon>
        <taxon>Spermatophyta</taxon>
        <taxon>Magnoliopsida</taxon>
        <taxon>Ranunculales</taxon>
        <taxon>Papaveraceae</taxon>
        <taxon>Papaveroideae</taxon>
        <taxon>Papaver</taxon>
    </lineage>
</organism>
<evidence type="ECO:0000313" key="2">
    <source>
        <dbReference type="EMBL" id="RZC49765.1"/>
    </source>
</evidence>
<dbReference type="InterPro" id="IPR043519">
    <property type="entry name" value="NT_sf"/>
</dbReference>